<dbReference type="OrthoDB" id="9812467at2"/>
<protein>
    <recommendedName>
        <fullName evidence="1">Glyoxalase-like domain-containing protein</fullName>
    </recommendedName>
</protein>
<dbReference type="Proteomes" id="UP000076574">
    <property type="component" value="Unassembled WGS sequence"/>
</dbReference>
<accession>A0A161SNK9</accession>
<dbReference type="InterPro" id="IPR029068">
    <property type="entry name" value="Glyas_Bleomycin-R_OHBP_Dase"/>
</dbReference>
<dbReference type="InterPro" id="IPR025870">
    <property type="entry name" value="Glyoxalase-like_dom"/>
</dbReference>
<evidence type="ECO:0000313" key="3">
    <source>
        <dbReference type="Proteomes" id="UP000076574"/>
    </source>
</evidence>
<organism evidence="2 3">
    <name type="scientific">Tardiphaga robiniae</name>
    <dbReference type="NCBI Taxonomy" id="943830"/>
    <lineage>
        <taxon>Bacteria</taxon>
        <taxon>Pseudomonadati</taxon>
        <taxon>Pseudomonadota</taxon>
        <taxon>Alphaproteobacteria</taxon>
        <taxon>Hyphomicrobiales</taxon>
        <taxon>Nitrobacteraceae</taxon>
        <taxon>Tardiphaga</taxon>
    </lineage>
</organism>
<keyword evidence="3" id="KW-1185">Reference proteome</keyword>
<comment type="caution">
    <text evidence="2">The sequence shown here is derived from an EMBL/GenBank/DDBJ whole genome shotgun (WGS) entry which is preliminary data.</text>
</comment>
<dbReference type="PANTHER" id="PTHR40265:SF1">
    <property type="entry name" value="GLYOXALASE-LIKE DOMAIN-CONTAINING PROTEIN"/>
    <property type="match status" value="1"/>
</dbReference>
<gene>
    <name evidence="2" type="ORF">A4A58_09215</name>
</gene>
<dbReference type="EMBL" id="LVYV01000023">
    <property type="protein sequence ID" value="KZD22222.1"/>
    <property type="molecule type" value="Genomic_DNA"/>
</dbReference>
<dbReference type="STRING" id="943830.A4A58_09215"/>
<dbReference type="Pfam" id="PF13468">
    <property type="entry name" value="Glyoxalase_3"/>
    <property type="match status" value="1"/>
</dbReference>
<dbReference type="AlphaFoldDB" id="A0A161SNK9"/>
<dbReference type="SUPFAM" id="SSF54593">
    <property type="entry name" value="Glyoxalase/Bleomycin resistance protein/Dihydroxybiphenyl dioxygenase"/>
    <property type="match status" value="1"/>
</dbReference>
<evidence type="ECO:0000313" key="2">
    <source>
        <dbReference type="EMBL" id="KZD22222.1"/>
    </source>
</evidence>
<proteinExistence type="predicted"/>
<feature type="domain" description="Glyoxalase-like" evidence="1">
    <location>
        <begin position="15"/>
        <end position="191"/>
    </location>
</feature>
<reference evidence="2 3" key="1">
    <citation type="submission" date="2016-03" db="EMBL/GenBank/DDBJ databases">
        <title>Microsymbionts genomes from the relict species Vavilovia formosa (Stev.) Fed.</title>
        <authorList>
            <person name="Kopat V."/>
            <person name="Chirak E."/>
            <person name="Kimeklis A."/>
            <person name="Andronov E."/>
        </authorList>
    </citation>
    <scope>NUCLEOTIDE SEQUENCE [LARGE SCALE GENOMIC DNA]</scope>
    <source>
        <strain evidence="2 3">Vaf07</strain>
    </source>
</reference>
<dbReference type="Gene3D" id="3.10.180.10">
    <property type="entry name" value="2,3-Dihydroxybiphenyl 1,2-Dioxygenase, domain 1"/>
    <property type="match status" value="1"/>
</dbReference>
<dbReference type="RefSeq" id="WP_068734731.1">
    <property type="nucleotide sequence ID" value="NZ_LVYV01000023.1"/>
</dbReference>
<name>A0A161SNK9_9BRAD</name>
<evidence type="ECO:0000259" key="1">
    <source>
        <dbReference type="Pfam" id="PF13468"/>
    </source>
</evidence>
<sequence length="286" mass="30880">MSDMRAVQRKISPVLDHVVINVMGQLDEAAAQYVRLGFQLTERGHHTLGSSNNLAIFGTNYLELLGYLPGRETMRADLWTHPSGLSGLVFKSVDADRVYATLKDNAVPVMEPMSFARPVELPGGAQDARFKVIRVAGDEVQNGRTFFCHHDTPELVWRPEWQTHANGATEIVEFVIASQQPARTAALYERMFDAPLLTPTDGGFSFSAGAATIFVLDPAAVADRYVGAALVSPDGTDRMVALVFKVASLDTPRAVFDAAGVSFKPYADGIIVSHADAANVALGFTA</sequence>
<dbReference type="PANTHER" id="PTHR40265">
    <property type="entry name" value="BLL2707 PROTEIN"/>
    <property type="match status" value="1"/>
</dbReference>